<dbReference type="PANTHER" id="PTHR11394">
    <property type="entry name" value="TASTE RECEPTOR TYPE 2"/>
    <property type="match status" value="1"/>
</dbReference>
<keyword evidence="3 12" id="KW-0919">Taste</keyword>
<keyword evidence="8 12" id="KW-0472">Membrane</keyword>
<keyword evidence="4 12" id="KW-0716">Sensory transduction</keyword>
<evidence type="ECO:0000313" key="15">
    <source>
        <dbReference type="EMBL" id="KAL2090551.1"/>
    </source>
</evidence>
<dbReference type="PANTHER" id="PTHR11394:SF137">
    <property type="entry name" value="C-X-C CHEMOKINE RECEPTOR TYPE 3 ISOFORM X1-RELATED"/>
    <property type="match status" value="1"/>
</dbReference>
<feature type="transmembrane region" description="Helical" evidence="13">
    <location>
        <begin position="214"/>
        <end position="244"/>
    </location>
</feature>
<evidence type="ECO:0000256" key="5">
    <source>
        <dbReference type="ARBA" id="ARBA00022692"/>
    </source>
</evidence>
<keyword evidence="5 12" id="KW-0812">Transmembrane</keyword>
<dbReference type="Gene3D" id="1.20.1070.10">
    <property type="entry name" value="Rhodopsin 7-helix transmembrane proteins"/>
    <property type="match status" value="1"/>
</dbReference>
<dbReference type="InterPro" id="IPR007960">
    <property type="entry name" value="TAS2R"/>
</dbReference>
<comment type="caution">
    <text evidence="15">The sequence shown here is derived from an EMBL/GenBank/DDBJ whole genome shotgun (WGS) entry which is preliminary data.</text>
</comment>
<feature type="domain" description="G-protein coupled receptors family 1 profile" evidence="14">
    <location>
        <begin position="52"/>
        <end position="325"/>
    </location>
</feature>
<dbReference type="Pfam" id="PF05296">
    <property type="entry name" value="TAS2R"/>
    <property type="match status" value="1"/>
</dbReference>
<dbReference type="SUPFAM" id="SSF81321">
    <property type="entry name" value="Family A G protein-coupled receptor-like"/>
    <property type="match status" value="1"/>
</dbReference>
<feature type="transmembrane region" description="Helical" evidence="13">
    <location>
        <begin position="77"/>
        <end position="98"/>
    </location>
</feature>
<comment type="similarity">
    <text evidence="2 11">Belongs to the G-protein coupled receptor T2R family.</text>
</comment>
<dbReference type="GO" id="GO:0050909">
    <property type="term" value="P:sensory perception of taste"/>
    <property type="evidence" value="ECO:0007669"/>
    <property type="project" value="UniProtKB-KW"/>
</dbReference>
<keyword evidence="9 12" id="KW-0675">Receptor</keyword>
<gene>
    <name evidence="15" type="ORF">ACEWY4_012814</name>
</gene>
<feature type="transmembrane region" description="Helical" evidence="13">
    <location>
        <begin position="39"/>
        <end position="65"/>
    </location>
</feature>
<feature type="transmembrane region" description="Helical" evidence="13">
    <location>
        <begin position="118"/>
        <end position="136"/>
    </location>
</feature>
<dbReference type="InterPro" id="IPR017452">
    <property type="entry name" value="GPCR_Rhodpsn_7TM"/>
</dbReference>
<evidence type="ECO:0000256" key="13">
    <source>
        <dbReference type="SAM" id="Phobius"/>
    </source>
</evidence>
<evidence type="ECO:0000256" key="7">
    <source>
        <dbReference type="ARBA" id="ARBA00023040"/>
    </source>
</evidence>
<evidence type="ECO:0000256" key="11">
    <source>
        <dbReference type="RuleBase" id="RU004423"/>
    </source>
</evidence>
<evidence type="ECO:0000256" key="9">
    <source>
        <dbReference type="ARBA" id="ARBA00023170"/>
    </source>
</evidence>
<dbReference type="AlphaFoldDB" id="A0ABD1JUH6"/>
<evidence type="ECO:0000256" key="12">
    <source>
        <dbReference type="RuleBase" id="RU004424"/>
    </source>
</evidence>
<dbReference type="Proteomes" id="UP001591681">
    <property type="component" value="Unassembled WGS sequence"/>
</dbReference>
<organism evidence="15 16">
    <name type="scientific">Coilia grayii</name>
    <name type="common">Gray's grenadier anchovy</name>
    <dbReference type="NCBI Taxonomy" id="363190"/>
    <lineage>
        <taxon>Eukaryota</taxon>
        <taxon>Metazoa</taxon>
        <taxon>Chordata</taxon>
        <taxon>Craniata</taxon>
        <taxon>Vertebrata</taxon>
        <taxon>Euteleostomi</taxon>
        <taxon>Actinopterygii</taxon>
        <taxon>Neopterygii</taxon>
        <taxon>Teleostei</taxon>
        <taxon>Clupei</taxon>
        <taxon>Clupeiformes</taxon>
        <taxon>Clupeoidei</taxon>
        <taxon>Engraulidae</taxon>
        <taxon>Coilinae</taxon>
        <taxon>Coilia</taxon>
    </lineage>
</organism>
<evidence type="ECO:0000313" key="16">
    <source>
        <dbReference type="Proteomes" id="UP001591681"/>
    </source>
</evidence>
<dbReference type="GO" id="GO:0016020">
    <property type="term" value="C:membrane"/>
    <property type="evidence" value="ECO:0007669"/>
    <property type="project" value="UniProtKB-SubCell"/>
</dbReference>
<keyword evidence="7 12" id="KW-0297">G-protein coupled receptor</keyword>
<evidence type="ECO:0000256" key="6">
    <source>
        <dbReference type="ARBA" id="ARBA00022989"/>
    </source>
</evidence>
<evidence type="ECO:0000256" key="8">
    <source>
        <dbReference type="ARBA" id="ARBA00023136"/>
    </source>
</evidence>
<reference evidence="15 16" key="1">
    <citation type="submission" date="2024-09" db="EMBL/GenBank/DDBJ databases">
        <title>A chromosome-level genome assembly of Gray's grenadier anchovy, Coilia grayii.</title>
        <authorList>
            <person name="Fu Z."/>
        </authorList>
    </citation>
    <scope>NUCLEOTIDE SEQUENCE [LARGE SCALE GENOMIC DNA]</scope>
    <source>
        <strain evidence="15">G4</strain>
        <tissue evidence="15">Muscle</tissue>
    </source>
</reference>
<evidence type="ECO:0000256" key="3">
    <source>
        <dbReference type="ARBA" id="ARBA00022480"/>
    </source>
</evidence>
<protein>
    <recommendedName>
        <fullName evidence="12">Taste receptor type 2</fullName>
    </recommendedName>
</protein>
<dbReference type="InterPro" id="IPR000276">
    <property type="entry name" value="GPCR_Rhodpsn"/>
</dbReference>
<dbReference type="EMBL" id="JBHFQA010000011">
    <property type="protein sequence ID" value="KAL2090551.1"/>
    <property type="molecule type" value="Genomic_DNA"/>
</dbReference>
<comment type="subcellular location">
    <subcellularLocation>
        <location evidence="1 12">Membrane</location>
        <topology evidence="1 12">Multi-pass membrane protein</topology>
    </subcellularLocation>
</comment>
<evidence type="ECO:0000259" key="14">
    <source>
        <dbReference type="PROSITE" id="PS50262"/>
    </source>
</evidence>
<dbReference type="PROSITE" id="PS50262">
    <property type="entry name" value="G_PROTEIN_RECEP_F1_2"/>
    <property type="match status" value="1"/>
</dbReference>
<evidence type="ECO:0000256" key="10">
    <source>
        <dbReference type="ARBA" id="ARBA00023224"/>
    </source>
</evidence>
<proteinExistence type="inferred from homology"/>
<dbReference type="CDD" id="cd00637">
    <property type="entry name" value="7tm_classA_rhodopsin-like"/>
    <property type="match status" value="1"/>
</dbReference>
<sequence length="342" mass="38563">MTEPETESASFWGRAMEGTQWTTERVGMGLRLRVSYIQMGLYIILVMFGILGNAAIVGIIGTGLVRDHTSRRSSDMILVNMAFSNLMVSVTRNILLIMWDLGVEMYTSRGWCMFLMGLWVWLRSVNVWSTLFLSAFHFRTLRRVAPISVKRGPSQLVYVTFGLIWSVNLLYSIPAFIFSTRGDRNSTESLMLVSSTTRPLLGCTWDFPSVSSGLAYATISMVIHESLPIIMMTTTNVGSLLMLYTHRRSFLRAQSSNGAIMKRVPVERRAAKVILALNMLFITSWGTSMISINYFNYNRGPSTEYMLVIARFANTAFIAFSPFVLAVGHRHIRGVLRSLLIN</sequence>
<keyword evidence="10 12" id="KW-0807">Transducer</keyword>
<dbReference type="GO" id="GO:0004930">
    <property type="term" value="F:G protein-coupled receptor activity"/>
    <property type="evidence" value="ECO:0007669"/>
    <property type="project" value="UniProtKB-KW"/>
</dbReference>
<dbReference type="PRINTS" id="PR00237">
    <property type="entry name" value="GPCRRHODOPSN"/>
</dbReference>
<evidence type="ECO:0000256" key="1">
    <source>
        <dbReference type="ARBA" id="ARBA00004141"/>
    </source>
</evidence>
<name>A0ABD1JUH6_9TELE</name>
<keyword evidence="6 13" id="KW-1133">Transmembrane helix</keyword>
<accession>A0ABD1JUH6</accession>
<evidence type="ECO:0000256" key="2">
    <source>
        <dbReference type="ARBA" id="ARBA00007376"/>
    </source>
</evidence>
<evidence type="ECO:0000256" key="4">
    <source>
        <dbReference type="ARBA" id="ARBA00022606"/>
    </source>
</evidence>
<keyword evidence="16" id="KW-1185">Reference proteome</keyword>
<feature type="transmembrane region" description="Helical" evidence="13">
    <location>
        <begin position="307"/>
        <end position="328"/>
    </location>
</feature>
<feature type="transmembrane region" description="Helical" evidence="13">
    <location>
        <begin position="156"/>
        <end position="178"/>
    </location>
</feature>
<feature type="transmembrane region" description="Helical" evidence="13">
    <location>
        <begin position="273"/>
        <end position="295"/>
    </location>
</feature>